<evidence type="ECO:0000256" key="3">
    <source>
        <dbReference type="ARBA" id="ARBA00022603"/>
    </source>
</evidence>
<protein>
    <recommendedName>
        <fullName evidence="14">Histone-lysine N-methyltransferase</fullName>
    </recommendedName>
</protein>
<dbReference type="InterPro" id="IPR050973">
    <property type="entry name" value="H3K9_Histone-Lys_N-MTase"/>
</dbReference>
<keyword evidence="6" id="KW-0479">Metal-binding</keyword>
<reference evidence="12 13" key="1">
    <citation type="submission" date="2015-03" db="EMBL/GenBank/DDBJ databases">
        <authorList>
            <person name="Radwan O."/>
            <person name="Al-Naeli F.A."/>
            <person name="Rendon G.A."/>
            <person name="Fields C."/>
        </authorList>
    </citation>
    <scope>NUCLEOTIDE SEQUENCE [LARGE SCALE GENOMIC DNA]</scope>
    <source>
        <strain evidence="12">CR-DP1</strain>
    </source>
</reference>
<evidence type="ECO:0000259" key="11">
    <source>
        <dbReference type="PROSITE" id="PS50868"/>
    </source>
</evidence>
<comment type="subcellular location">
    <subcellularLocation>
        <location evidence="1">Chromosome</location>
    </subcellularLocation>
</comment>
<accession>A0A0F4ZC34</accession>
<keyword evidence="7" id="KW-0862">Zinc</keyword>
<dbReference type="PROSITE" id="PS50280">
    <property type="entry name" value="SET"/>
    <property type="match status" value="1"/>
</dbReference>
<dbReference type="GO" id="GO:0042054">
    <property type="term" value="F:histone methyltransferase activity"/>
    <property type="evidence" value="ECO:0007669"/>
    <property type="project" value="InterPro"/>
</dbReference>
<dbReference type="PANTHER" id="PTHR46223">
    <property type="entry name" value="HISTONE-LYSINE N-METHYLTRANSFERASE SUV39H"/>
    <property type="match status" value="1"/>
</dbReference>
<dbReference type="GO" id="GO:0008270">
    <property type="term" value="F:zinc ion binding"/>
    <property type="evidence" value="ECO:0007669"/>
    <property type="project" value="InterPro"/>
</dbReference>
<gene>
    <name evidence="12" type="ORF">TD95_003911</name>
</gene>
<feature type="compositionally biased region" description="Acidic residues" evidence="8">
    <location>
        <begin position="43"/>
        <end position="63"/>
    </location>
</feature>
<sequence>MEEFSESTAAANSRTGKSIDYSKIIYPSTEFDEVESSDHGSGEEEDEEEDEENEDIHDDDDYEYGVPVSPMKKATSDHFYFHGQPQDSQEDDCHWCQLRAFPNAQHAPVTIVNDFDNNVIPPNFRFISSVVYGEGVSPVEDSFRSGCSCGNDRLCQFRGCSCLGEVVEDGESDDELEAGSDGKKRVLLSAYYVRGPRMGLLRDKVLRSLAPIYECHSACTCTLDCVNRVVEHGRTIPLQIFRTRNGRGWGVRSTVDIQVGQFVDKYVGEIITAAEADRRRELSALRQQKDVYLFELDKFYDPTSIDERLSQPSLFVDGEFMSGPTRFINHSCDPNMKIFVRVGDHADKHIQDLALFAIKEIKAGTELTFDYLNGQVDLDDAVDPSQINDMTKCYCGSEKCRGYLW</sequence>
<evidence type="ECO:0000256" key="2">
    <source>
        <dbReference type="ARBA" id="ARBA00022454"/>
    </source>
</evidence>
<evidence type="ECO:0000256" key="1">
    <source>
        <dbReference type="ARBA" id="ARBA00004286"/>
    </source>
</evidence>
<dbReference type="InterPro" id="IPR003616">
    <property type="entry name" value="Post-SET_dom"/>
</dbReference>
<dbReference type="PANTHER" id="PTHR46223:SF3">
    <property type="entry name" value="HISTONE-LYSINE N-METHYLTRANSFERASE SET-23"/>
    <property type="match status" value="1"/>
</dbReference>
<evidence type="ECO:0000313" key="12">
    <source>
        <dbReference type="EMBL" id="KKA27810.1"/>
    </source>
</evidence>
<dbReference type="Pfam" id="PF05033">
    <property type="entry name" value="Pre-SET"/>
    <property type="match status" value="1"/>
</dbReference>
<dbReference type="InterPro" id="IPR046341">
    <property type="entry name" value="SET_dom_sf"/>
</dbReference>
<evidence type="ECO:0000256" key="8">
    <source>
        <dbReference type="SAM" id="MobiDB-lite"/>
    </source>
</evidence>
<feature type="domain" description="Post-SET" evidence="11">
    <location>
        <begin position="389"/>
        <end position="405"/>
    </location>
</feature>
<keyword evidence="5" id="KW-0949">S-adenosyl-L-methionine</keyword>
<dbReference type="InterPro" id="IPR001214">
    <property type="entry name" value="SET_dom"/>
</dbReference>
<dbReference type="GO" id="GO:0005634">
    <property type="term" value="C:nucleus"/>
    <property type="evidence" value="ECO:0007669"/>
    <property type="project" value="InterPro"/>
</dbReference>
<comment type="caution">
    <text evidence="12">The sequence shown here is derived from an EMBL/GenBank/DDBJ whole genome shotgun (WGS) entry which is preliminary data.</text>
</comment>
<dbReference type="SUPFAM" id="SSF82199">
    <property type="entry name" value="SET domain"/>
    <property type="match status" value="1"/>
</dbReference>
<keyword evidence="2" id="KW-0158">Chromosome</keyword>
<feature type="domain" description="SET" evidence="9">
    <location>
        <begin position="236"/>
        <end position="372"/>
    </location>
</feature>
<evidence type="ECO:0000256" key="4">
    <source>
        <dbReference type="ARBA" id="ARBA00022679"/>
    </source>
</evidence>
<keyword evidence="3" id="KW-0489">Methyltransferase</keyword>
<evidence type="ECO:0008006" key="14">
    <source>
        <dbReference type="Google" id="ProtNLM"/>
    </source>
</evidence>
<feature type="region of interest" description="Disordered" evidence="8">
    <location>
        <begin position="27"/>
        <end position="68"/>
    </location>
</feature>
<organism evidence="12 13">
    <name type="scientific">Thielaviopsis punctulata</name>
    <dbReference type="NCBI Taxonomy" id="72032"/>
    <lineage>
        <taxon>Eukaryota</taxon>
        <taxon>Fungi</taxon>
        <taxon>Dikarya</taxon>
        <taxon>Ascomycota</taxon>
        <taxon>Pezizomycotina</taxon>
        <taxon>Sordariomycetes</taxon>
        <taxon>Hypocreomycetidae</taxon>
        <taxon>Microascales</taxon>
        <taxon>Ceratocystidaceae</taxon>
        <taxon>Thielaviopsis</taxon>
    </lineage>
</organism>
<feature type="domain" description="Pre-SET" evidence="10">
    <location>
        <begin position="145"/>
        <end position="233"/>
    </location>
</feature>
<dbReference type="InterPro" id="IPR007728">
    <property type="entry name" value="Pre-SET_dom"/>
</dbReference>
<keyword evidence="13" id="KW-1185">Reference proteome</keyword>
<dbReference type="Proteomes" id="UP000033483">
    <property type="component" value="Unassembled WGS sequence"/>
</dbReference>
<dbReference type="GO" id="GO:0032259">
    <property type="term" value="P:methylation"/>
    <property type="evidence" value="ECO:0007669"/>
    <property type="project" value="UniProtKB-KW"/>
</dbReference>
<dbReference type="Pfam" id="PF00856">
    <property type="entry name" value="SET"/>
    <property type="match status" value="1"/>
</dbReference>
<evidence type="ECO:0000259" key="9">
    <source>
        <dbReference type="PROSITE" id="PS50280"/>
    </source>
</evidence>
<evidence type="ECO:0000256" key="6">
    <source>
        <dbReference type="ARBA" id="ARBA00022723"/>
    </source>
</evidence>
<dbReference type="SMART" id="SM00468">
    <property type="entry name" value="PreSET"/>
    <property type="match status" value="1"/>
</dbReference>
<dbReference type="EMBL" id="LAEV01001567">
    <property type="protein sequence ID" value="KKA27810.1"/>
    <property type="molecule type" value="Genomic_DNA"/>
</dbReference>
<dbReference type="SMART" id="SM00317">
    <property type="entry name" value="SET"/>
    <property type="match status" value="1"/>
</dbReference>
<dbReference type="PROSITE" id="PS50867">
    <property type="entry name" value="PRE_SET"/>
    <property type="match status" value="1"/>
</dbReference>
<proteinExistence type="predicted"/>
<dbReference type="OrthoDB" id="308383at2759"/>
<evidence type="ECO:0000259" key="10">
    <source>
        <dbReference type="PROSITE" id="PS50867"/>
    </source>
</evidence>
<dbReference type="PROSITE" id="PS50868">
    <property type="entry name" value="POST_SET"/>
    <property type="match status" value="1"/>
</dbReference>
<evidence type="ECO:0000313" key="13">
    <source>
        <dbReference type="Proteomes" id="UP000033483"/>
    </source>
</evidence>
<evidence type="ECO:0000256" key="5">
    <source>
        <dbReference type="ARBA" id="ARBA00022691"/>
    </source>
</evidence>
<keyword evidence="4" id="KW-0808">Transferase</keyword>
<dbReference type="AlphaFoldDB" id="A0A0F4ZC34"/>
<dbReference type="Gene3D" id="2.170.270.10">
    <property type="entry name" value="SET domain"/>
    <property type="match status" value="1"/>
</dbReference>
<dbReference type="GO" id="GO:0005694">
    <property type="term" value="C:chromosome"/>
    <property type="evidence" value="ECO:0007669"/>
    <property type="project" value="UniProtKB-SubCell"/>
</dbReference>
<name>A0A0F4ZC34_9PEZI</name>
<evidence type="ECO:0000256" key="7">
    <source>
        <dbReference type="ARBA" id="ARBA00022833"/>
    </source>
</evidence>